<reference evidence="2 3" key="1">
    <citation type="submission" date="2006-10" db="EMBL/GenBank/DDBJ databases">
        <title>The Genome Sequence of Batrachochytrium dendrobatidis JEL423.</title>
        <authorList>
            <consortium name="The Broad Institute Genome Sequencing Platform"/>
            <person name="Birren B."/>
            <person name="Lander E."/>
            <person name="Galagan J."/>
            <person name="Cuomo C."/>
            <person name="Devon K."/>
            <person name="Jaffe D."/>
            <person name="Butler J."/>
            <person name="Alvarez P."/>
            <person name="Gnerre S."/>
            <person name="Grabherr M."/>
            <person name="Kleber M."/>
            <person name="Mauceli E."/>
            <person name="Brockman W."/>
            <person name="Young S."/>
            <person name="LaButti K."/>
            <person name="Sykes S."/>
            <person name="DeCaprio D."/>
            <person name="Crawford M."/>
            <person name="Koehrsen M."/>
            <person name="Engels R."/>
            <person name="Montgomery P."/>
            <person name="Pearson M."/>
            <person name="Howarth C."/>
            <person name="Larson L."/>
            <person name="White J."/>
            <person name="O'Leary S."/>
            <person name="Kodira C."/>
            <person name="Zeng Q."/>
            <person name="Yandava C."/>
            <person name="Alvarado L."/>
            <person name="Longcore J."/>
            <person name="James T."/>
        </authorList>
    </citation>
    <scope>NUCLEOTIDE SEQUENCE [LARGE SCALE GENOMIC DNA]</scope>
    <source>
        <strain evidence="2 3">JEL423</strain>
    </source>
</reference>
<feature type="compositionally biased region" description="Polar residues" evidence="1">
    <location>
        <begin position="341"/>
        <end position="353"/>
    </location>
</feature>
<feature type="region of interest" description="Disordered" evidence="1">
    <location>
        <begin position="324"/>
        <end position="353"/>
    </location>
</feature>
<sequence>MGQSQTTLAVKPDMNTVAIDTANEQQLSSKSKLCNDLSKTRITNERPARFNPPLLTKSINGRNTVVSNKAIEASVPVFNFDVSNYKQSHPLKESKKIHMQPILTNMHSLHKTKEFHEHILQRGDDNANLNYTVEKIQSAIPGGNFKSQAIQQAQSVAPVVLKAVPKNSTASCHPTLKSSSPSPIATALAEGTLKPQIRASSNATLQTRNAAAANAVLNLATPYIQKQPLPFNQSNQPPMRVFGSNFIGSNLGEPNGFSSKLLLDTIESNHSNLKHAPIRHKEHIIDGTQHLTAQIASQDSLTTNHVQGSCNRVCTQQLPSLQKQARPFGKAKRKNRGRSCAASNSGSLLNSKNPIMTAINSSENLECVQNTQSTSVSTTQIPQEQKTIFPVEKHADSPKCFKACSDIGTSASSLIATVDSAQFSLGNPKGEILTKKTSQTSAMHTHADVPQNFSVISNSPQASQRSKSRDVCSLDMSSISSDTELKPTNVTTQRSFLTKTAATIDSPKQKKYSMFLRRQPFLTSKPLTTQSATCLDIESSKRIAFPDPVEVSSDTMLKSIACLELMSSSDIQNADSPNIVAPIATMLPNKSHKNSFTSFMRSGIALPKGIFQLAKFKLNFY</sequence>
<accession>A0A177WAS4</accession>
<dbReference type="VEuPathDB" id="FungiDB:BDEG_20854"/>
<gene>
    <name evidence="2" type="ORF">BDEG_20854</name>
</gene>
<reference evidence="2 3" key="2">
    <citation type="submission" date="2016-05" db="EMBL/GenBank/DDBJ databases">
        <title>Lineage-specific infection strategies underlie the spectrum of fungal disease in amphibians.</title>
        <authorList>
            <person name="Cuomo C.A."/>
            <person name="Farrer R.A."/>
            <person name="James T."/>
            <person name="Longcore J."/>
            <person name="Birren B."/>
        </authorList>
    </citation>
    <scope>NUCLEOTIDE SEQUENCE [LARGE SCALE GENOMIC DNA]</scope>
    <source>
        <strain evidence="2 3">JEL423</strain>
    </source>
</reference>
<evidence type="ECO:0000313" key="3">
    <source>
        <dbReference type="Proteomes" id="UP000077115"/>
    </source>
</evidence>
<protein>
    <submittedName>
        <fullName evidence="2">Uncharacterized protein</fullName>
    </submittedName>
</protein>
<dbReference type="Proteomes" id="UP000077115">
    <property type="component" value="Unassembled WGS sequence"/>
</dbReference>
<dbReference type="EMBL" id="DS022300">
    <property type="protein sequence ID" value="OAJ36710.1"/>
    <property type="molecule type" value="Genomic_DNA"/>
</dbReference>
<dbReference type="AlphaFoldDB" id="A0A177WAS4"/>
<evidence type="ECO:0000256" key="1">
    <source>
        <dbReference type="SAM" id="MobiDB-lite"/>
    </source>
</evidence>
<proteinExistence type="predicted"/>
<evidence type="ECO:0000313" key="2">
    <source>
        <dbReference type="EMBL" id="OAJ36710.1"/>
    </source>
</evidence>
<name>A0A177WAS4_BATDL</name>
<organism evidence="2 3">
    <name type="scientific">Batrachochytrium dendrobatidis (strain JEL423)</name>
    <dbReference type="NCBI Taxonomy" id="403673"/>
    <lineage>
        <taxon>Eukaryota</taxon>
        <taxon>Fungi</taxon>
        <taxon>Fungi incertae sedis</taxon>
        <taxon>Chytridiomycota</taxon>
        <taxon>Chytridiomycota incertae sedis</taxon>
        <taxon>Chytridiomycetes</taxon>
        <taxon>Rhizophydiales</taxon>
        <taxon>Rhizophydiales incertae sedis</taxon>
        <taxon>Batrachochytrium</taxon>
    </lineage>
</organism>